<evidence type="ECO:0000256" key="1">
    <source>
        <dbReference type="SAM" id="SignalP"/>
    </source>
</evidence>
<organism evidence="3 4">
    <name type="scientific">Parasphingopyxis marina</name>
    <dbReference type="NCBI Taxonomy" id="2761622"/>
    <lineage>
        <taxon>Bacteria</taxon>
        <taxon>Pseudomonadati</taxon>
        <taxon>Pseudomonadota</taxon>
        <taxon>Alphaproteobacteria</taxon>
        <taxon>Sphingomonadales</taxon>
        <taxon>Sphingomonadaceae</taxon>
        <taxon>Parasphingopyxis</taxon>
    </lineage>
</organism>
<feature type="signal peptide" evidence="1">
    <location>
        <begin position="1"/>
        <end position="28"/>
    </location>
</feature>
<gene>
    <name evidence="3" type="ORF">H6P80_06625</name>
</gene>
<dbReference type="FunFam" id="2.30.180.10:FF:000014">
    <property type="entry name" value="Stabilin 1"/>
    <property type="match status" value="1"/>
</dbReference>
<feature type="chain" id="PRO_5032333734" evidence="1">
    <location>
        <begin position="29"/>
        <end position="222"/>
    </location>
</feature>
<dbReference type="InterPro" id="IPR036378">
    <property type="entry name" value="FAS1_dom_sf"/>
</dbReference>
<feature type="domain" description="FAS1" evidence="2">
    <location>
        <begin position="69"/>
        <end position="213"/>
    </location>
</feature>
<evidence type="ECO:0000313" key="3">
    <source>
        <dbReference type="EMBL" id="MBC2777290.1"/>
    </source>
</evidence>
<dbReference type="SMART" id="SM00554">
    <property type="entry name" value="FAS1"/>
    <property type="match status" value="1"/>
</dbReference>
<keyword evidence="1" id="KW-0732">Signal</keyword>
<accession>A0A842HZD0</accession>
<keyword evidence="4" id="KW-1185">Reference proteome</keyword>
<dbReference type="PANTHER" id="PTHR10900">
    <property type="entry name" value="PERIOSTIN-RELATED"/>
    <property type="match status" value="1"/>
</dbReference>
<comment type="caution">
    <text evidence="3">The sequence shown here is derived from an EMBL/GenBank/DDBJ whole genome shotgun (WGS) entry which is preliminary data.</text>
</comment>
<dbReference type="GO" id="GO:0005615">
    <property type="term" value="C:extracellular space"/>
    <property type="evidence" value="ECO:0007669"/>
    <property type="project" value="TreeGrafter"/>
</dbReference>
<dbReference type="PROSITE" id="PS50213">
    <property type="entry name" value="FAS1"/>
    <property type="match status" value="1"/>
</dbReference>
<name>A0A842HZD0_9SPHN</name>
<dbReference type="Pfam" id="PF02469">
    <property type="entry name" value="Fasciclin"/>
    <property type="match status" value="1"/>
</dbReference>
<evidence type="ECO:0000313" key="4">
    <source>
        <dbReference type="Proteomes" id="UP000564378"/>
    </source>
</evidence>
<dbReference type="InterPro" id="IPR050904">
    <property type="entry name" value="Adhesion/Biosynth-related"/>
</dbReference>
<dbReference type="RefSeq" id="WP_185800510.1">
    <property type="nucleotide sequence ID" value="NZ_JACJVJ010000001.1"/>
</dbReference>
<dbReference type="AlphaFoldDB" id="A0A842HZD0"/>
<dbReference type="EMBL" id="JACJVJ010000001">
    <property type="protein sequence ID" value="MBC2777290.1"/>
    <property type="molecule type" value="Genomic_DNA"/>
</dbReference>
<dbReference type="SUPFAM" id="SSF82153">
    <property type="entry name" value="FAS1 domain"/>
    <property type="match status" value="1"/>
</dbReference>
<evidence type="ECO:0000259" key="2">
    <source>
        <dbReference type="PROSITE" id="PS50213"/>
    </source>
</evidence>
<dbReference type="PANTHER" id="PTHR10900:SF77">
    <property type="entry name" value="FI19380P1"/>
    <property type="match status" value="1"/>
</dbReference>
<dbReference type="Proteomes" id="UP000564378">
    <property type="component" value="Unassembled WGS sequence"/>
</dbReference>
<reference evidence="3 4" key="1">
    <citation type="submission" date="2020-08" db="EMBL/GenBank/DDBJ databases">
        <title>Draft genome sequence of Parasphingopyxis sp. GrpM-11.</title>
        <authorList>
            <person name="Oh J."/>
            <person name="Roh D.-H."/>
        </authorList>
    </citation>
    <scope>NUCLEOTIDE SEQUENCE [LARGE SCALE GENOMIC DNA]</scope>
    <source>
        <strain evidence="3 4">GrpM-11</strain>
    </source>
</reference>
<dbReference type="Gene3D" id="2.30.180.10">
    <property type="entry name" value="FAS1 domain"/>
    <property type="match status" value="1"/>
</dbReference>
<dbReference type="InterPro" id="IPR000782">
    <property type="entry name" value="FAS1_domain"/>
</dbReference>
<sequence length="222" mass="22671">MNLKRKAGTPSVSLALAAFAMTSTPALADHHEGEAEAPAEAAAATDAEASADAETSEAVTVGGAEMLPTQTIVTNASNASNLTTLVAAIEQAELVDTLSGPGPYTVFAPTNEAFGMLPDGIVDQLMQDAVKAQLAQILSYHVLPGELDAETLTQRIEAAGGELLLTTVEGSPLRATIVNGAVALHDELGGVGYVTQPDVHQSNGIVHVINGVLLPQPETGDD</sequence>
<proteinExistence type="predicted"/>
<protein>
    <submittedName>
        <fullName evidence="3">Fasciclin domain-containing protein</fullName>
    </submittedName>
</protein>